<dbReference type="OrthoDB" id="3216537at2759"/>
<feature type="compositionally biased region" description="Polar residues" evidence="1">
    <location>
        <begin position="289"/>
        <end position="301"/>
    </location>
</feature>
<comment type="caution">
    <text evidence="2">The sequence shown here is derived from an EMBL/GenBank/DDBJ whole genome shotgun (WGS) entry which is preliminary data.</text>
</comment>
<evidence type="ECO:0000313" key="2">
    <source>
        <dbReference type="EMBL" id="KAF8899777.1"/>
    </source>
</evidence>
<dbReference type="Proteomes" id="UP000724874">
    <property type="component" value="Unassembled WGS sequence"/>
</dbReference>
<feature type="compositionally biased region" description="Low complexity" evidence="1">
    <location>
        <begin position="315"/>
        <end position="324"/>
    </location>
</feature>
<evidence type="ECO:0000256" key="1">
    <source>
        <dbReference type="SAM" id="MobiDB-lite"/>
    </source>
</evidence>
<reference evidence="2" key="1">
    <citation type="submission" date="2020-11" db="EMBL/GenBank/DDBJ databases">
        <authorList>
            <consortium name="DOE Joint Genome Institute"/>
            <person name="Ahrendt S."/>
            <person name="Riley R."/>
            <person name="Andreopoulos W."/>
            <person name="LaButti K."/>
            <person name="Pangilinan J."/>
            <person name="Ruiz-duenas F.J."/>
            <person name="Barrasa J.M."/>
            <person name="Sanchez-Garcia M."/>
            <person name="Camarero S."/>
            <person name="Miyauchi S."/>
            <person name="Serrano A."/>
            <person name="Linde D."/>
            <person name="Babiker R."/>
            <person name="Drula E."/>
            <person name="Ayuso-Fernandez I."/>
            <person name="Pacheco R."/>
            <person name="Padilla G."/>
            <person name="Ferreira P."/>
            <person name="Barriuso J."/>
            <person name="Kellner H."/>
            <person name="Castanera R."/>
            <person name="Alfaro M."/>
            <person name="Ramirez L."/>
            <person name="Pisabarro A.G."/>
            <person name="Kuo A."/>
            <person name="Tritt A."/>
            <person name="Lipzen A."/>
            <person name="He G."/>
            <person name="Yan M."/>
            <person name="Ng V."/>
            <person name="Cullen D."/>
            <person name="Martin F."/>
            <person name="Rosso M.-N."/>
            <person name="Henrissat B."/>
            <person name="Hibbett D."/>
            <person name="Martinez A.T."/>
            <person name="Grigoriev I.V."/>
        </authorList>
    </citation>
    <scope>NUCLEOTIDE SEQUENCE</scope>
    <source>
        <strain evidence="2">AH 44721</strain>
    </source>
</reference>
<proteinExistence type="predicted"/>
<keyword evidence="3" id="KW-1185">Reference proteome</keyword>
<feature type="region of interest" description="Disordered" evidence="1">
    <location>
        <begin position="285"/>
        <end position="342"/>
    </location>
</feature>
<dbReference type="EMBL" id="JADNYJ010000051">
    <property type="protein sequence ID" value="KAF8899777.1"/>
    <property type="molecule type" value="Genomic_DNA"/>
</dbReference>
<organism evidence="2 3">
    <name type="scientific">Gymnopilus junonius</name>
    <name type="common">Spectacular rustgill mushroom</name>
    <name type="synonym">Gymnopilus spectabilis subsp. junonius</name>
    <dbReference type="NCBI Taxonomy" id="109634"/>
    <lineage>
        <taxon>Eukaryota</taxon>
        <taxon>Fungi</taxon>
        <taxon>Dikarya</taxon>
        <taxon>Basidiomycota</taxon>
        <taxon>Agaricomycotina</taxon>
        <taxon>Agaricomycetes</taxon>
        <taxon>Agaricomycetidae</taxon>
        <taxon>Agaricales</taxon>
        <taxon>Agaricineae</taxon>
        <taxon>Hymenogastraceae</taxon>
        <taxon>Gymnopilus</taxon>
    </lineage>
</organism>
<evidence type="ECO:0000313" key="3">
    <source>
        <dbReference type="Proteomes" id="UP000724874"/>
    </source>
</evidence>
<dbReference type="AlphaFoldDB" id="A0A9P5NN09"/>
<sequence length="401" mass="45506">MLSVKAFAKVPAVLDLPEILRDPASASNVSSRHESIRNGVDLSEGCMLTKSVKYSHQLAHFVNAVNRGDPGPIVEVLKLDLKIIPYEPFTLEDPCNCAYLESFVHTSLDLYAFIALAPSFSTVEQLINMVKSDNDRRVRERNPVMNIFPSRHLNFEDPSFKNPEYELVALHPEHFLPCGAILPIFDPMTGTHKYYVPSRDRRLRESINPNSTPLPPFRHVFRHELLNVNIFLVAINAEIKFRRYFKMIAYHPPPTPLPNDVLTLMHRVIELVRLLYWTPDLQGHPEGTRGNSVRTGRPTRTQHIEVSSGEESESSNESGTTVEENVPRTPTHVRRRSSKWLPNADAETRRAYGTSLMGIQDMGIDYDPALFEDAYPIDDTVQLYSDSASIENWTQSVTSEV</sequence>
<gene>
    <name evidence="2" type="ORF">CPB84DRAFT_1680960</name>
</gene>
<accession>A0A9P5NN09</accession>
<name>A0A9P5NN09_GYMJU</name>
<protein>
    <submittedName>
        <fullName evidence="2">Uncharacterized protein</fullName>
    </submittedName>
</protein>